<dbReference type="EMBL" id="NHON01000067">
    <property type="protein sequence ID" value="OWJ64147.1"/>
    <property type="molecule type" value="Genomic_DNA"/>
</dbReference>
<keyword evidence="2" id="KW-1185">Reference proteome</keyword>
<dbReference type="AlphaFoldDB" id="A0A211ZGA7"/>
<name>A0A211ZGA7_9PROT</name>
<gene>
    <name evidence="1" type="ORF">BWR60_26315</name>
</gene>
<dbReference type="Proteomes" id="UP000196655">
    <property type="component" value="Unassembled WGS sequence"/>
</dbReference>
<evidence type="ECO:0000313" key="1">
    <source>
        <dbReference type="EMBL" id="OWJ64147.1"/>
    </source>
</evidence>
<comment type="caution">
    <text evidence="1">The sequence shown here is derived from an EMBL/GenBank/DDBJ whole genome shotgun (WGS) entry which is preliminary data.</text>
</comment>
<protein>
    <submittedName>
        <fullName evidence="1">Uncharacterized protein</fullName>
    </submittedName>
</protein>
<proteinExistence type="predicted"/>
<evidence type="ECO:0000313" key="2">
    <source>
        <dbReference type="Proteomes" id="UP000196655"/>
    </source>
</evidence>
<sequence length="83" mass="8528">MRDQAARAMAATGQLRGAGDAAKQEMAESLLIQAALIADALKQSQGNPELSRQVAAAVSQGARGMSLDLAAMTLTEKGFVPAE</sequence>
<accession>A0A211ZGA7</accession>
<reference evidence="2" key="1">
    <citation type="submission" date="2017-05" db="EMBL/GenBank/DDBJ databases">
        <authorList>
            <person name="Macchi M."/>
            <person name="Festa S."/>
            <person name="Coppotelli B.M."/>
            <person name="Morelli I.S."/>
        </authorList>
    </citation>
    <scope>NUCLEOTIDE SEQUENCE [LARGE SCALE GENOMIC DNA]</scope>
    <source>
        <strain evidence="2">I</strain>
    </source>
</reference>
<organism evidence="1 2">
    <name type="scientific">Inquilinus limosus</name>
    <dbReference type="NCBI Taxonomy" id="171674"/>
    <lineage>
        <taxon>Bacteria</taxon>
        <taxon>Pseudomonadati</taxon>
        <taxon>Pseudomonadota</taxon>
        <taxon>Alphaproteobacteria</taxon>
        <taxon>Rhodospirillales</taxon>
        <taxon>Rhodospirillaceae</taxon>
        <taxon>Inquilinus</taxon>
    </lineage>
</organism>